<dbReference type="PANTHER" id="PTHR21443:SF0">
    <property type="entry name" value="CONSERVED OLIGOMERIC GOLGI COMPLEX SUBUNIT 7"/>
    <property type="match status" value="1"/>
</dbReference>
<dbReference type="SUPFAM" id="SSF57667">
    <property type="entry name" value="beta-beta-alpha zinc fingers"/>
    <property type="match status" value="1"/>
</dbReference>
<evidence type="ECO:0000256" key="4">
    <source>
        <dbReference type="ARBA" id="ARBA00022448"/>
    </source>
</evidence>
<keyword evidence="9" id="KW-0175">Coiled coil</keyword>
<dbReference type="InterPro" id="IPR029063">
    <property type="entry name" value="SAM-dependent_MTases_sf"/>
</dbReference>
<evidence type="ECO:0000256" key="6">
    <source>
        <dbReference type="ARBA" id="ARBA00023034"/>
    </source>
</evidence>
<dbReference type="PANTHER" id="PTHR21443">
    <property type="entry name" value="CONSERVED OLIGOMERIC GOLGI COMPLEX COMPONENT 7"/>
    <property type="match status" value="1"/>
</dbReference>
<proteinExistence type="inferred from homology"/>
<protein>
    <recommendedName>
        <fullName evidence="3">Conserved oligomeric Golgi complex subunit 7</fullName>
    </recommendedName>
    <alternativeName>
        <fullName evidence="8">Component of oligomeric Golgi complex 7</fullName>
    </alternativeName>
</protein>
<dbReference type="EMBL" id="UZAE01000524">
    <property type="protein sequence ID" value="VDN97235.1"/>
    <property type="molecule type" value="Genomic_DNA"/>
</dbReference>
<sequence length="1203" mass="135217">MSSFENDSESNDDIDEGCSENYKCLLCDNNSNMVQEFFEHLSNSHQWHLKKEQRLFVDQFLWITFVNWARKTNPECFSDFYKLSDNQRMSFTHPVIEDDDVLMIDVETLFGSSIKEDTKNLEDVMRENESLRLKIAKCHELINELVSKPSLDIIKDSKQAPHIYGKSTSSIVSTYQPAAFLIDKFVLKGLQDSLSKNSESLIRDKTILNCFNDGGLLSVFAAKSGAKQILIQQSIFSETVLSVARANGVEAKIEVISDTQAADVLFCDWMSPLFRKPVQSQISSFIQSNNASVFPPIACLQIIGVNVAEALVKSLIPPSSYLGSNISPLVEEAYNKVYHGNWPGDFFVEVTREREFAKIDIRKSGELESLCKKFSLSNLMTKQINGLLISFHYETDTGEEIVNSRFSQFLGQSLILLRKPIDVFEKSIISGDIRFKWNDSIEVANQEVETIFHEIAQATPRILRDIESVNQQAILLKHHMDGVENDFRKMHIDNNSIIRELERLDCERQRVKKAADALREANRWSMLVNSRQALMEGDANVDQLFQLIIDMDQSLVYMEHMPDYANRKALVSSTKDRLETLMAPQFMEVLDSIAQSNDSQLVESLVHMISIFAAINRSSVAVQYYVTWMTNHMKEDWEKPCGHSLNLGPPADREIQRVQAYFTEVITFLTNQIQSHLFKDDSQAPILKAISATLEVISPQIGQLVYAESIPVSKRLNRCSELLKFTQYFADQLCCLFCTADDAKMEPYFEIARKLCIPLGAVSEIFKAHAAEILQETLHILKPSYNDDSQLLNDLQLTSNQLIKRLEDLLNAAVVQTKGIALPSFLDAINQTTKSLFKQWSNTLDGFKNHLIEQDREMKYEQACGMNISLSLVAATGTFSREITGFLKKFNQHISMVFRNIGRQDKTCSKVNCPFHSLLLPLIGEVQSCTNWSVLFPLAPQNDWLKPPLSDASEPITSIEVLLNRLTDLSKIAVTMAQNVALSPVKDILAVVPKLSVWASQPASGEVTLPDLAYLPQEYVTQLGQYIFNLPEHLLPFMDTNEDTNSAIDVDQGVSLVHCLRLTDFCKTEEQIASITPGIRSRLSSSSSVEAISSPATITAWLDWLLSGQVAEAFVKVVLEIPSPLHVSGNGGRSIPGLTPHGAKQLVTDLDYFLGLLEELGLPQPGDLTCLRDLVKASPEEFKGLSLDKSPRLVAGVINLRML</sequence>
<name>A0A158QH34_RODNA</name>
<evidence type="ECO:0000256" key="1">
    <source>
        <dbReference type="ARBA" id="ARBA00004395"/>
    </source>
</evidence>
<gene>
    <name evidence="10" type="ORF">HNAJ_LOCUS1376</name>
</gene>
<dbReference type="GO" id="GO:0006886">
    <property type="term" value="P:intracellular protein transport"/>
    <property type="evidence" value="ECO:0007669"/>
    <property type="project" value="InterPro"/>
</dbReference>
<dbReference type="GO" id="GO:0017119">
    <property type="term" value="C:Golgi transport complex"/>
    <property type="evidence" value="ECO:0007669"/>
    <property type="project" value="InterPro"/>
</dbReference>
<keyword evidence="7" id="KW-0472">Membrane</keyword>
<dbReference type="GO" id="GO:0000139">
    <property type="term" value="C:Golgi membrane"/>
    <property type="evidence" value="ECO:0007669"/>
    <property type="project" value="UniProtKB-SubCell"/>
</dbReference>
<comment type="subcellular location">
    <subcellularLocation>
        <location evidence="1">Golgi apparatus membrane</location>
        <topology evidence="1">Peripheral membrane protein</topology>
    </subcellularLocation>
</comment>
<keyword evidence="5" id="KW-0653">Protein transport</keyword>
<dbReference type="STRING" id="102285.A0A158QH34"/>
<dbReference type="GO" id="GO:0007030">
    <property type="term" value="P:Golgi organization"/>
    <property type="evidence" value="ECO:0007669"/>
    <property type="project" value="TreeGrafter"/>
</dbReference>
<dbReference type="InterPro" id="IPR019335">
    <property type="entry name" value="COG7"/>
</dbReference>
<keyword evidence="4" id="KW-0813">Transport</keyword>
<evidence type="ECO:0000256" key="9">
    <source>
        <dbReference type="SAM" id="Coils"/>
    </source>
</evidence>
<dbReference type="Proteomes" id="UP000278807">
    <property type="component" value="Unassembled WGS sequence"/>
</dbReference>
<dbReference type="Gene3D" id="3.40.50.150">
    <property type="entry name" value="Vaccinia Virus protein VP39"/>
    <property type="match status" value="1"/>
</dbReference>
<dbReference type="InterPro" id="IPR036236">
    <property type="entry name" value="Znf_C2H2_sf"/>
</dbReference>
<feature type="coiled-coil region" evidence="9">
    <location>
        <begin position="494"/>
        <end position="521"/>
    </location>
</feature>
<evidence type="ECO:0000256" key="5">
    <source>
        <dbReference type="ARBA" id="ARBA00022927"/>
    </source>
</evidence>
<dbReference type="AlphaFoldDB" id="A0A158QH34"/>
<dbReference type="OrthoDB" id="245173at2759"/>
<dbReference type="GO" id="GO:0006890">
    <property type="term" value="P:retrograde vesicle-mediated transport, Golgi to endoplasmic reticulum"/>
    <property type="evidence" value="ECO:0007669"/>
    <property type="project" value="TreeGrafter"/>
</dbReference>
<evidence type="ECO:0000313" key="10">
    <source>
        <dbReference type="EMBL" id="VDN97235.1"/>
    </source>
</evidence>
<accession>A0A158QH34</accession>
<dbReference type="WBParaSite" id="HNAJ_0000137701-mRNA-1">
    <property type="protein sequence ID" value="HNAJ_0000137701-mRNA-1"/>
    <property type="gene ID" value="HNAJ_0000137701"/>
</dbReference>
<reference evidence="10 11" key="2">
    <citation type="submission" date="2018-11" db="EMBL/GenBank/DDBJ databases">
        <authorList>
            <consortium name="Pathogen Informatics"/>
        </authorList>
    </citation>
    <scope>NUCLEOTIDE SEQUENCE [LARGE SCALE GENOMIC DNA]</scope>
</reference>
<keyword evidence="6" id="KW-0333">Golgi apparatus</keyword>
<comment type="similarity">
    <text evidence="2">Belongs to the COG7 family.</text>
</comment>
<dbReference type="Pfam" id="PF10191">
    <property type="entry name" value="COG7"/>
    <property type="match status" value="2"/>
</dbReference>
<evidence type="ECO:0000256" key="2">
    <source>
        <dbReference type="ARBA" id="ARBA00005831"/>
    </source>
</evidence>
<evidence type="ECO:0000256" key="7">
    <source>
        <dbReference type="ARBA" id="ARBA00023136"/>
    </source>
</evidence>
<evidence type="ECO:0000256" key="3">
    <source>
        <dbReference type="ARBA" id="ARBA00020984"/>
    </source>
</evidence>
<keyword evidence="11" id="KW-1185">Reference proteome</keyword>
<reference evidence="12" key="1">
    <citation type="submission" date="2016-04" db="UniProtKB">
        <authorList>
            <consortium name="WormBaseParasite"/>
        </authorList>
    </citation>
    <scope>IDENTIFICATION</scope>
</reference>
<organism evidence="12">
    <name type="scientific">Rodentolepis nana</name>
    <name type="common">Dwarf tapeworm</name>
    <name type="synonym">Hymenolepis nana</name>
    <dbReference type="NCBI Taxonomy" id="102285"/>
    <lineage>
        <taxon>Eukaryota</taxon>
        <taxon>Metazoa</taxon>
        <taxon>Spiralia</taxon>
        <taxon>Lophotrochozoa</taxon>
        <taxon>Platyhelminthes</taxon>
        <taxon>Cestoda</taxon>
        <taxon>Eucestoda</taxon>
        <taxon>Cyclophyllidea</taxon>
        <taxon>Hymenolepididae</taxon>
        <taxon>Rodentolepis</taxon>
    </lineage>
</organism>
<evidence type="ECO:0000313" key="11">
    <source>
        <dbReference type="Proteomes" id="UP000278807"/>
    </source>
</evidence>
<evidence type="ECO:0000256" key="8">
    <source>
        <dbReference type="ARBA" id="ARBA00031345"/>
    </source>
</evidence>
<evidence type="ECO:0000313" key="12">
    <source>
        <dbReference type="WBParaSite" id="HNAJ_0000137701-mRNA-1"/>
    </source>
</evidence>